<dbReference type="AlphaFoldDB" id="A0A506PMV2"/>
<keyword evidence="2" id="KW-1185">Reference proteome</keyword>
<gene>
    <name evidence="1" type="ORF">FJ651_05350</name>
</gene>
<name>A0A506PMV2_9FLAO</name>
<dbReference type="InterPro" id="IPR029063">
    <property type="entry name" value="SAM-dependent_MTases_sf"/>
</dbReference>
<organism evidence="1 2">
    <name type="scientific">Paucihalobacter ruber</name>
    <dbReference type="NCBI Taxonomy" id="2567861"/>
    <lineage>
        <taxon>Bacteria</taxon>
        <taxon>Pseudomonadati</taxon>
        <taxon>Bacteroidota</taxon>
        <taxon>Flavobacteriia</taxon>
        <taxon>Flavobacteriales</taxon>
        <taxon>Flavobacteriaceae</taxon>
        <taxon>Paucihalobacter</taxon>
    </lineage>
</organism>
<reference evidence="1 2" key="1">
    <citation type="submission" date="2019-06" db="EMBL/GenBank/DDBJ databases">
        <title>Flavobacteriaceae Paucihalobacterium erythroidium CWB-1, complete genome.</title>
        <authorList>
            <person name="Wu S."/>
        </authorList>
    </citation>
    <scope>NUCLEOTIDE SEQUENCE [LARGE SCALE GENOMIC DNA]</scope>
    <source>
        <strain evidence="1 2">CWB-1</strain>
    </source>
</reference>
<dbReference type="Gene3D" id="3.40.50.150">
    <property type="entry name" value="Vaccinia Virus protein VP39"/>
    <property type="match status" value="1"/>
</dbReference>
<evidence type="ECO:0000313" key="2">
    <source>
        <dbReference type="Proteomes" id="UP000317332"/>
    </source>
</evidence>
<sequence length="257" mass="29619">MKKSLTEIANHFGTDKGTEGPSQKWNPHNYTDIYEPYLDNFRESHINFLEIGLGVTGKNWRADIVHGKNSGGASIKMWYEYFSNAKIFGIDINECSYLDNDRIKTFVIDQGTIKQLDYFMEKSGIDEFDIIIDDGSHIPDHQQTSLSYFFKKLKKGGLYIIEDLLDNGIGDNKSGRMSSNKVVNTRNVLKQFYLTGKFSTPNMLSDEAYLASNIEWIRFHAPEKSIKYKLGKSIFHPIGKKYYYKKDSEKVCVIKKK</sequence>
<protein>
    <recommendedName>
        <fullName evidence="3">Class I SAM-dependent methyltransferase</fullName>
    </recommendedName>
</protein>
<dbReference type="OrthoDB" id="9816564at2"/>
<comment type="caution">
    <text evidence="1">The sequence shown here is derived from an EMBL/GenBank/DDBJ whole genome shotgun (WGS) entry which is preliminary data.</text>
</comment>
<dbReference type="SUPFAM" id="SSF53335">
    <property type="entry name" value="S-adenosyl-L-methionine-dependent methyltransferases"/>
    <property type="match status" value="1"/>
</dbReference>
<proteinExistence type="predicted"/>
<accession>A0A506PMV2</accession>
<dbReference type="Proteomes" id="UP000317332">
    <property type="component" value="Unassembled WGS sequence"/>
</dbReference>
<evidence type="ECO:0008006" key="3">
    <source>
        <dbReference type="Google" id="ProtNLM"/>
    </source>
</evidence>
<dbReference type="RefSeq" id="WP_140989430.1">
    <property type="nucleotide sequence ID" value="NZ_VHIQ01000002.1"/>
</dbReference>
<dbReference type="EMBL" id="VHIQ01000002">
    <property type="protein sequence ID" value="TPV34954.1"/>
    <property type="molecule type" value="Genomic_DNA"/>
</dbReference>
<evidence type="ECO:0000313" key="1">
    <source>
        <dbReference type="EMBL" id="TPV34954.1"/>
    </source>
</evidence>